<dbReference type="Gene3D" id="2.130.10.10">
    <property type="entry name" value="YVTN repeat-like/Quinoprotein amine dehydrogenase"/>
    <property type="match status" value="1"/>
</dbReference>
<dbReference type="InterPro" id="IPR001680">
    <property type="entry name" value="WD40_rpt"/>
</dbReference>
<feature type="region of interest" description="Disordered" evidence="1">
    <location>
        <begin position="391"/>
        <end position="433"/>
    </location>
</feature>
<dbReference type="InParanoid" id="A0A2J6TI03"/>
<dbReference type="AlphaFoldDB" id="A0A2J6TI03"/>
<evidence type="ECO:0000313" key="3">
    <source>
        <dbReference type="Proteomes" id="UP000235371"/>
    </source>
</evidence>
<dbReference type="InterPro" id="IPR015943">
    <property type="entry name" value="WD40/YVTN_repeat-like_dom_sf"/>
</dbReference>
<dbReference type="PANTHER" id="PTHR13211:SF0">
    <property type="entry name" value="TELOMERASE CAJAL BODY PROTEIN 1"/>
    <property type="match status" value="1"/>
</dbReference>
<organism evidence="2 3">
    <name type="scientific">Hyaloscypha bicolor E</name>
    <dbReference type="NCBI Taxonomy" id="1095630"/>
    <lineage>
        <taxon>Eukaryota</taxon>
        <taxon>Fungi</taxon>
        <taxon>Dikarya</taxon>
        <taxon>Ascomycota</taxon>
        <taxon>Pezizomycotina</taxon>
        <taxon>Leotiomycetes</taxon>
        <taxon>Helotiales</taxon>
        <taxon>Hyaloscyphaceae</taxon>
        <taxon>Hyaloscypha</taxon>
        <taxon>Hyaloscypha bicolor</taxon>
    </lineage>
</organism>
<evidence type="ECO:0008006" key="4">
    <source>
        <dbReference type="Google" id="ProtNLM"/>
    </source>
</evidence>
<evidence type="ECO:0000256" key="1">
    <source>
        <dbReference type="SAM" id="MobiDB-lite"/>
    </source>
</evidence>
<evidence type="ECO:0000313" key="2">
    <source>
        <dbReference type="EMBL" id="PMD62647.1"/>
    </source>
</evidence>
<proteinExistence type="predicted"/>
<dbReference type="RefSeq" id="XP_024739551.1">
    <property type="nucleotide sequence ID" value="XM_024884679.1"/>
</dbReference>
<feature type="compositionally biased region" description="Low complexity" evidence="1">
    <location>
        <begin position="411"/>
        <end position="420"/>
    </location>
</feature>
<dbReference type="PANTHER" id="PTHR13211">
    <property type="entry name" value="TELOMERASE CAJAL BODY PROTEIN 1"/>
    <property type="match status" value="1"/>
</dbReference>
<dbReference type="EMBL" id="KZ613783">
    <property type="protein sequence ID" value="PMD62647.1"/>
    <property type="molecule type" value="Genomic_DNA"/>
</dbReference>
<name>A0A2J6TI03_9HELO</name>
<keyword evidence="3" id="KW-1185">Reference proteome</keyword>
<dbReference type="OrthoDB" id="239865at2759"/>
<dbReference type="Pfam" id="PF00400">
    <property type="entry name" value="WD40"/>
    <property type="match status" value="1"/>
</dbReference>
<dbReference type="STRING" id="1095630.A0A2J6TI03"/>
<dbReference type="InterPro" id="IPR051150">
    <property type="entry name" value="SWT21/TCAB1_mRNA_Telomere"/>
</dbReference>
<dbReference type="GeneID" id="36592756"/>
<dbReference type="InterPro" id="IPR036322">
    <property type="entry name" value="WD40_repeat_dom_sf"/>
</dbReference>
<dbReference type="SUPFAM" id="SSF50978">
    <property type="entry name" value="WD40 repeat-like"/>
    <property type="match status" value="1"/>
</dbReference>
<accession>A0A2J6TI03</accession>
<dbReference type="Proteomes" id="UP000235371">
    <property type="component" value="Unassembled WGS sequence"/>
</dbReference>
<protein>
    <recommendedName>
        <fullName evidence="4">WD40 repeat-like protein</fullName>
    </recommendedName>
</protein>
<reference evidence="2 3" key="1">
    <citation type="submission" date="2016-04" db="EMBL/GenBank/DDBJ databases">
        <title>A degradative enzymes factory behind the ericoid mycorrhizal symbiosis.</title>
        <authorList>
            <consortium name="DOE Joint Genome Institute"/>
            <person name="Martino E."/>
            <person name="Morin E."/>
            <person name="Grelet G."/>
            <person name="Kuo A."/>
            <person name="Kohler A."/>
            <person name="Daghino S."/>
            <person name="Barry K."/>
            <person name="Choi C."/>
            <person name="Cichocki N."/>
            <person name="Clum A."/>
            <person name="Copeland A."/>
            <person name="Hainaut M."/>
            <person name="Haridas S."/>
            <person name="Labutti K."/>
            <person name="Lindquist E."/>
            <person name="Lipzen A."/>
            <person name="Khouja H.-R."/>
            <person name="Murat C."/>
            <person name="Ohm R."/>
            <person name="Olson A."/>
            <person name="Spatafora J."/>
            <person name="Veneault-Fourrey C."/>
            <person name="Henrissat B."/>
            <person name="Grigoriev I."/>
            <person name="Martin F."/>
            <person name="Perotto S."/>
        </authorList>
    </citation>
    <scope>NUCLEOTIDE SEQUENCE [LARGE SCALE GENOMIC DNA]</scope>
    <source>
        <strain evidence="2 3">E</strain>
    </source>
</reference>
<gene>
    <name evidence="2" type="ORF">K444DRAFT_641904</name>
</gene>
<sequence>MEQISKVPNLVASTSDTYCCSIADSKIRESKLQDVQSLGEDVTPSGAVNDEELETNYFKSAQWSPDGTSLLASNADNTIRTFIVPPTLLQSPSPITLTPYTMHTYPTPINCLASYPLFTLSDPTTTLYLSTGIDLPIRLTNALSPVPTPISSYPLISPTTEAYCTPSSLLWSSPSHFLAGTDCLIALFDVSRNGEGPVSRMPTIPSKRHKMKGGGVGMRGIVSALSMQPSEIEESGMLAAGTWTRWVGLYDMGGMGGTVATWSIAEAADKDAGVGGTGITQTAWSLCGKYLFIVERKSRGVLVYDVRVTGKLVSWLEGREAETNQRLGVDVFEAEKGTEIWAGGKDGVVRVWENIGMTEGAQERSWEWRAHDDPVTSAILHSSGTVVATCSGQRSIPSLRDDGSDSDSESDTSSHSSTAPSPTPDNRIKVWSL</sequence>